<evidence type="ECO:0000259" key="1">
    <source>
        <dbReference type="Pfam" id="PF22696"/>
    </source>
</evidence>
<dbReference type="SUPFAM" id="SSF50475">
    <property type="entry name" value="FMN-binding split barrel"/>
    <property type="match status" value="1"/>
</dbReference>
<protein>
    <submittedName>
        <fullName evidence="2">Pyridoxamine 5'-phosphate oxidase</fullName>
    </submittedName>
</protein>
<evidence type="ECO:0000313" key="2">
    <source>
        <dbReference type="EMBL" id="PXV91176.1"/>
    </source>
</evidence>
<reference evidence="2 3" key="1">
    <citation type="submission" date="2018-05" db="EMBL/GenBank/DDBJ databases">
        <title>Genomic Encyclopedia of Type Strains, Phase IV (KMG-IV): sequencing the most valuable type-strain genomes for metagenomic binning, comparative biology and taxonomic classification.</title>
        <authorList>
            <person name="Goeker M."/>
        </authorList>
    </citation>
    <scope>NUCLEOTIDE SEQUENCE [LARGE SCALE GENOMIC DNA]</scope>
    <source>
        <strain evidence="2 3">DSM 28816</strain>
    </source>
</reference>
<evidence type="ECO:0000313" key="3">
    <source>
        <dbReference type="Proteomes" id="UP000247523"/>
    </source>
</evidence>
<proteinExistence type="predicted"/>
<dbReference type="RefSeq" id="WP_110291032.1">
    <property type="nucleotide sequence ID" value="NZ_QICS01000004.1"/>
</dbReference>
<dbReference type="EMBL" id="QICS01000004">
    <property type="protein sequence ID" value="PXV91176.1"/>
    <property type="molecule type" value="Genomic_DNA"/>
</dbReference>
<gene>
    <name evidence="2" type="ORF">C8E03_104184</name>
</gene>
<dbReference type="InterPro" id="IPR055196">
    <property type="entry name" value="Putative_PNPOx_2"/>
</dbReference>
<feature type="domain" description="Pyridoxamine 5'-phosphate oxidase-like" evidence="1">
    <location>
        <begin position="12"/>
        <end position="134"/>
    </location>
</feature>
<dbReference type="AlphaFoldDB" id="A0A318EP83"/>
<dbReference type="InterPro" id="IPR012349">
    <property type="entry name" value="Split_barrel_FMN-bd"/>
</dbReference>
<dbReference type="Gene3D" id="2.30.110.10">
    <property type="entry name" value="Electron Transport, Fmn-binding Protein, Chain A"/>
    <property type="match status" value="1"/>
</dbReference>
<sequence length="140" mass="15977">MDFVKEFNCIMEEQKEIALATCKGGNPNVRIVNFCYNNTSKGVIYFSTFGDNQKVEEFEINPTVAFTTVPHEGNSHVRVKKGTVQKSNYTVYDLKDEFIKKIPDYAMTIEQVGEYLVLFEVHFQEADVTIDLENSSSITL</sequence>
<organism evidence="2 3">
    <name type="scientific">Lachnotalea glycerini</name>
    <dbReference type="NCBI Taxonomy" id="1763509"/>
    <lineage>
        <taxon>Bacteria</taxon>
        <taxon>Bacillati</taxon>
        <taxon>Bacillota</taxon>
        <taxon>Clostridia</taxon>
        <taxon>Lachnospirales</taxon>
        <taxon>Lachnospiraceae</taxon>
        <taxon>Lachnotalea</taxon>
    </lineage>
</organism>
<dbReference type="Pfam" id="PF22696">
    <property type="entry name" value="Putative_PNPOx_2"/>
    <property type="match status" value="1"/>
</dbReference>
<accession>A0A318EP83</accession>
<name>A0A318EP83_9FIRM</name>
<comment type="caution">
    <text evidence="2">The sequence shown here is derived from an EMBL/GenBank/DDBJ whole genome shotgun (WGS) entry which is preliminary data.</text>
</comment>
<dbReference type="Proteomes" id="UP000247523">
    <property type="component" value="Unassembled WGS sequence"/>
</dbReference>